<dbReference type="STRING" id="198616.SAMN05216193_101387"/>
<evidence type="ECO:0000256" key="1">
    <source>
        <dbReference type="SAM" id="MobiDB-lite"/>
    </source>
</evidence>
<keyword evidence="2" id="KW-1133">Transmembrane helix</keyword>
<sequence length="77" mass="8479">MPALYVLIPIAILIVAVAIWIFFWAVNSGQYDDMDSPAHSILFDDEDPRHQAGVDEAEGDPQDQAGTKDNPKDRPNG</sequence>
<dbReference type="PANTHER" id="PTHR41532">
    <property type="entry name" value="FIXS PROTEIN"/>
    <property type="match status" value="1"/>
</dbReference>
<evidence type="ECO:0000313" key="3">
    <source>
        <dbReference type="EMBL" id="SDN17180.1"/>
    </source>
</evidence>
<evidence type="ECO:0000256" key="2">
    <source>
        <dbReference type="SAM" id="Phobius"/>
    </source>
</evidence>
<feature type="region of interest" description="Disordered" evidence="1">
    <location>
        <begin position="36"/>
        <end position="77"/>
    </location>
</feature>
<dbReference type="Proteomes" id="UP000242957">
    <property type="component" value="Unassembled WGS sequence"/>
</dbReference>
<keyword evidence="2" id="KW-0812">Transmembrane</keyword>
<accession>A0A1G9Z755</accession>
<dbReference type="RefSeq" id="WP_084310252.1">
    <property type="nucleotide sequence ID" value="NZ_FNIJ01000001.1"/>
</dbReference>
<dbReference type="EMBL" id="FNIJ01000001">
    <property type="protein sequence ID" value="SDN17180.1"/>
    <property type="molecule type" value="Genomic_DNA"/>
</dbReference>
<dbReference type="Pfam" id="PF03597">
    <property type="entry name" value="FixS"/>
    <property type="match status" value="1"/>
</dbReference>
<protein>
    <submittedName>
        <fullName evidence="3">Cytochrome oxidase maturation protein, cbb3-type</fullName>
    </submittedName>
</protein>
<dbReference type="InterPro" id="IPR004714">
    <property type="entry name" value="Cyt_oxidase_maturation_cbb3"/>
</dbReference>
<dbReference type="PANTHER" id="PTHR41532:SF1">
    <property type="entry name" value="FIXS PROTEIN"/>
    <property type="match status" value="1"/>
</dbReference>
<gene>
    <name evidence="3" type="ORF">SAMN05216193_101387</name>
</gene>
<keyword evidence="2" id="KW-0472">Membrane</keyword>
<evidence type="ECO:0000313" key="4">
    <source>
        <dbReference type="Proteomes" id="UP000242957"/>
    </source>
</evidence>
<name>A0A1G9Z755_9PSED</name>
<dbReference type="AlphaFoldDB" id="A0A1G9Z755"/>
<dbReference type="NCBIfam" id="TIGR00847">
    <property type="entry name" value="ccoS"/>
    <property type="match status" value="1"/>
</dbReference>
<reference evidence="4" key="1">
    <citation type="submission" date="2016-10" db="EMBL/GenBank/DDBJ databases">
        <authorList>
            <person name="Varghese N."/>
            <person name="Submissions S."/>
        </authorList>
    </citation>
    <scope>NUCLEOTIDE SEQUENCE [LARGE SCALE GENOMIC DNA]</scope>
    <source>
        <strain evidence="4">JCM 21621</strain>
    </source>
</reference>
<keyword evidence="4" id="KW-1185">Reference proteome</keyword>
<organism evidence="3 4">
    <name type="scientific">Pseudomonas jinjuensis</name>
    <dbReference type="NCBI Taxonomy" id="198616"/>
    <lineage>
        <taxon>Bacteria</taxon>
        <taxon>Pseudomonadati</taxon>
        <taxon>Pseudomonadota</taxon>
        <taxon>Gammaproteobacteria</taxon>
        <taxon>Pseudomonadales</taxon>
        <taxon>Pseudomonadaceae</taxon>
        <taxon>Pseudomonas</taxon>
    </lineage>
</organism>
<feature type="transmembrane region" description="Helical" evidence="2">
    <location>
        <begin position="6"/>
        <end position="26"/>
    </location>
</feature>
<dbReference type="OrthoDB" id="9802763at2"/>
<proteinExistence type="predicted"/>